<name>A0A914V4D6_9BILA</name>
<keyword evidence="2" id="KW-0963">Cytoplasm</keyword>
<dbReference type="Pfam" id="PF00621">
    <property type="entry name" value="RhoGEF"/>
    <property type="match status" value="1"/>
</dbReference>
<proteinExistence type="predicted"/>
<evidence type="ECO:0000256" key="3">
    <source>
        <dbReference type="ARBA" id="ARBA00022658"/>
    </source>
</evidence>
<comment type="subcellular location">
    <subcellularLocation>
        <location evidence="1">Cytoplasm</location>
    </subcellularLocation>
</comment>
<feature type="compositionally biased region" description="Low complexity" evidence="4">
    <location>
        <begin position="267"/>
        <end position="282"/>
    </location>
</feature>
<evidence type="ECO:0000256" key="4">
    <source>
        <dbReference type="SAM" id="MobiDB-lite"/>
    </source>
</evidence>
<keyword evidence="6" id="KW-1185">Reference proteome</keyword>
<dbReference type="SMART" id="SM00325">
    <property type="entry name" value="RhoGEF"/>
    <property type="match status" value="1"/>
</dbReference>
<dbReference type="GO" id="GO:0035556">
    <property type="term" value="P:intracellular signal transduction"/>
    <property type="evidence" value="ECO:0007669"/>
    <property type="project" value="InterPro"/>
</dbReference>
<feature type="compositionally biased region" description="Low complexity" evidence="4">
    <location>
        <begin position="130"/>
        <end position="150"/>
    </location>
</feature>
<organism evidence="6 7">
    <name type="scientific">Plectus sambesii</name>
    <dbReference type="NCBI Taxonomy" id="2011161"/>
    <lineage>
        <taxon>Eukaryota</taxon>
        <taxon>Metazoa</taxon>
        <taxon>Ecdysozoa</taxon>
        <taxon>Nematoda</taxon>
        <taxon>Chromadorea</taxon>
        <taxon>Plectida</taxon>
        <taxon>Plectina</taxon>
        <taxon>Plectoidea</taxon>
        <taxon>Plectidae</taxon>
        <taxon>Plectus</taxon>
    </lineage>
</organism>
<dbReference type="PANTHER" id="PTHR22826:SF106">
    <property type="entry name" value="TRIO, ISOFORM A"/>
    <property type="match status" value="1"/>
</dbReference>
<feature type="region of interest" description="Disordered" evidence="4">
    <location>
        <begin position="63"/>
        <end position="150"/>
    </location>
</feature>
<dbReference type="FunFam" id="1.20.900.10:FF:000008">
    <property type="entry name" value="rho guanine nucleotide exchange factor 25"/>
    <property type="match status" value="1"/>
</dbReference>
<dbReference type="CDD" id="cd00160">
    <property type="entry name" value="RhoGEF"/>
    <property type="match status" value="1"/>
</dbReference>
<evidence type="ECO:0000256" key="1">
    <source>
        <dbReference type="ARBA" id="ARBA00004496"/>
    </source>
</evidence>
<dbReference type="InterPro" id="IPR035899">
    <property type="entry name" value="DBL_dom_sf"/>
</dbReference>
<dbReference type="Proteomes" id="UP000887566">
    <property type="component" value="Unplaced"/>
</dbReference>
<sequence>MSGFSIPFAVLPLADERVSSHKATPLSSDVGVLSGLATNTATSSSSTCSAATLTAAVGTSISSATGADESSLPSEIEIPPPMDSLASDKLPVINGNVSDPSSVSPSTHSPLVDRGREADGYAVNERLERGAPPSTTAAATAGGSDGADPMGIDRAPGTAATARAPLIGCSRRRRARILMRFALLLRASVRVVSAVSSSAASARLRRALRPLLFKPRFSSPRLLAGGRLAGCLASVRSSVRSRAPFALARIVQRPAYLPMVLAMSSSEPTAGSSSSADGTAGDPMSDSNIEKMVKMRLDGGETPAADAPAEEDEVRPESQATASPEDTARLKRQYVLMEMVETERDYVRDLTSVVDGYIANLAEMELPEDLKGKDKIIFANIGQILDFHKTIFLNELEKCLTDYEAAGRAFIKNERRLHTYYVKYCQNKPVSDYLVGQEHFEQFFADTKLKLGHRVALCDLLIKPVQRIMKYQLLLKDIAKYTERAGDKMDLLNKALEVMHVVPKACDDMMQVGRLQNFDGNINAQGKLTYQGTVQISDNPPNQPFKGKDRRIILFEQSCIIADLILPKKEFGNPTYIFKNIIMVNKLSADMNVPDEPLRFLLRSSDTSQQPNVFLCQALTMEEKEQWGVKINQLLDVQRNLLAALQNPRQFQDGL</sequence>
<dbReference type="GO" id="GO:0005085">
    <property type="term" value="F:guanyl-nucleotide exchange factor activity"/>
    <property type="evidence" value="ECO:0007669"/>
    <property type="project" value="UniProtKB-KW"/>
</dbReference>
<evidence type="ECO:0000259" key="5">
    <source>
        <dbReference type="PROSITE" id="PS50010"/>
    </source>
</evidence>
<dbReference type="InterPro" id="IPR000219">
    <property type="entry name" value="DH_dom"/>
</dbReference>
<feature type="domain" description="DH" evidence="5">
    <location>
        <begin position="331"/>
        <end position="509"/>
    </location>
</feature>
<evidence type="ECO:0000313" key="6">
    <source>
        <dbReference type="Proteomes" id="UP000887566"/>
    </source>
</evidence>
<dbReference type="PANTHER" id="PTHR22826">
    <property type="entry name" value="RHO GUANINE EXCHANGE FACTOR-RELATED"/>
    <property type="match status" value="1"/>
</dbReference>
<dbReference type="GO" id="GO:0007411">
    <property type="term" value="P:axon guidance"/>
    <property type="evidence" value="ECO:0007669"/>
    <property type="project" value="TreeGrafter"/>
</dbReference>
<protein>
    <submittedName>
        <fullName evidence="7">DH domain-containing protein</fullName>
    </submittedName>
</protein>
<feature type="region of interest" description="Disordered" evidence="4">
    <location>
        <begin position="300"/>
        <end position="327"/>
    </location>
</feature>
<dbReference type="GO" id="GO:0005737">
    <property type="term" value="C:cytoplasm"/>
    <property type="evidence" value="ECO:0007669"/>
    <property type="project" value="UniProtKB-SubCell"/>
</dbReference>
<dbReference type="InterPro" id="IPR011993">
    <property type="entry name" value="PH-like_dom_sf"/>
</dbReference>
<dbReference type="Gene3D" id="2.30.29.30">
    <property type="entry name" value="Pleckstrin-homology domain (PH domain)/Phosphotyrosine-binding domain (PTB)"/>
    <property type="match status" value="1"/>
</dbReference>
<feature type="region of interest" description="Disordered" evidence="4">
    <location>
        <begin position="267"/>
        <end position="286"/>
    </location>
</feature>
<evidence type="ECO:0000313" key="7">
    <source>
        <dbReference type="WBParaSite" id="PSAMB.scaffold1503size30638.g13588.t1"/>
    </source>
</evidence>
<reference evidence="7" key="1">
    <citation type="submission" date="2022-11" db="UniProtKB">
        <authorList>
            <consortium name="WormBaseParasite"/>
        </authorList>
    </citation>
    <scope>IDENTIFICATION</scope>
</reference>
<dbReference type="GO" id="GO:0019898">
    <property type="term" value="C:extrinsic component of membrane"/>
    <property type="evidence" value="ECO:0007669"/>
    <property type="project" value="TreeGrafter"/>
</dbReference>
<dbReference type="WBParaSite" id="PSAMB.scaffold1503size30638.g13588.t1">
    <property type="protein sequence ID" value="PSAMB.scaffold1503size30638.g13588.t1"/>
    <property type="gene ID" value="PSAMB.scaffold1503size30638.g13588"/>
</dbReference>
<dbReference type="Gene3D" id="1.20.900.10">
    <property type="entry name" value="Dbl homology (DH) domain"/>
    <property type="match status" value="1"/>
</dbReference>
<evidence type="ECO:0000256" key="2">
    <source>
        <dbReference type="ARBA" id="ARBA00022490"/>
    </source>
</evidence>
<dbReference type="InterPro" id="IPR001331">
    <property type="entry name" value="GDS_CDC24_CS"/>
</dbReference>
<dbReference type="PROSITE" id="PS50010">
    <property type="entry name" value="DH_2"/>
    <property type="match status" value="1"/>
</dbReference>
<dbReference type="PROSITE" id="PS00741">
    <property type="entry name" value="DH_1"/>
    <property type="match status" value="1"/>
</dbReference>
<dbReference type="SUPFAM" id="SSF50729">
    <property type="entry name" value="PH domain-like"/>
    <property type="match status" value="1"/>
</dbReference>
<dbReference type="SUPFAM" id="SSF48065">
    <property type="entry name" value="DBL homology domain (DH-domain)"/>
    <property type="match status" value="1"/>
</dbReference>
<feature type="compositionally biased region" description="Basic and acidic residues" evidence="4">
    <location>
        <begin position="111"/>
        <end position="129"/>
    </location>
</feature>
<dbReference type="Pfam" id="PF22697">
    <property type="entry name" value="SOS1_NGEF_PH"/>
    <property type="match status" value="1"/>
</dbReference>
<dbReference type="InterPro" id="IPR051336">
    <property type="entry name" value="RhoGEF_Guanine_NuclExch_SF"/>
</dbReference>
<keyword evidence="3" id="KW-0344">Guanine-nucleotide releasing factor</keyword>
<dbReference type="InterPro" id="IPR055251">
    <property type="entry name" value="SOS1_NGEF_PH"/>
</dbReference>
<feature type="compositionally biased region" description="Low complexity" evidence="4">
    <location>
        <begin position="97"/>
        <end position="110"/>
    </location>
</feature>
<accession>A0A914V4D6</accession>
<dbReference type="AlphaFoldDB" id="A0A914V4D6"/>